<keyword evidence="6" id="KW-0735">Signal-anchor</keyword>
<keyword evidence="8" id="KW-0333">Golgi apparatus</keyword>
<evidence type="ECO:0000256" key="8">
    <source>
        <dbReference type="ARBA" id="ARBA00023034"/>
    </source>
</evidence>
<keyword evidence="10" id="KW-0325">Glycoprotein</keyword>
<keyword evidence="3 11" id="KW-0328">Glycosyltransferase</keyword>
<comment type="caution">
    <text evidence="11">The sequence shown here is derived from an EMBL/GenBank/DDBJ whole genome shotgun (WGS) entry which is preliminary data.</text>
</comment>
<keyword evidence="7" id="KW-1133">Transmembrane helix</keyword>
<dbReference type="EMBL" id="SOYY01000020">
    <property type="protein sequence ID" value="KAA0706763.1"/>
    <property type="molecule type" value="Genomic_DNA"/>
</dbReference>
<evidence type="ECO:0000313" key="11">
    <source>
        <dbReference type="EMBL" id="KAA0706763.1"/>
    </source>
</evidence>
<dbReference type="Pfam" id="PF00777">
    <property type="entry name" value="Glyco_transf_29"/>
    <property type="match status" value="1"/>
</dbReference>
<organism evidence="11 12">
    <name type="scientific">Triplophysa tibetana</name>
    <dbReference type="NCBI Taxonomy" id="1572043"/>
    <lineage>
        <taxon>Eukaryota</taxon>
        <taxon>Metazoa</taxon>
        <taxon>Chordata</taxon>
        <taxon>Craniata</taxon>
        <taxon>Vertebrata</taxon>
        <taxon>Euteleostomi</taxon>
        <taxon>Actinopterygii</taxon>
        <taxon>Neopterygii</taxon>
        <taxon>Teleostei</taxon>
        <taxon>Ostariophysi</taxon>
        <taxon>Cypriniformes</taxon>
        <taxon>Nemacheilidae</taxon>
        <taxon>Triplophysa</taxon>
    </lineage>
</organism>
<evidence type="ECO:0000256" key="6">
    <source>
        <dbReference type="ARBA" id="ARBA00022968"/>
    </source>
</evidence>
<keyword evidence="9" id="KW-0472">Membrane</keyword>
<keyword evidence="12" id="KW-1185">Reference proteome</keyword>
<protein>
    <submittedName>
        <fullName evidence="11">Alpha-2,8-sialyltransferase 8F</fullName>
    </submittedName>
</protein>
<dbReference type="PANTHER" id="PTHR11987:SF29">
    <property type="entry name" value="ALPHA-2,8-SIALYLTRANSFERASE 8F"/>
    <property type="match status" value="1"/>
</dbReference>
<dbReference type="GO" id="GO:0000139">
    <property type="term" value="C:Golgi membrane"/>
    <property type="evidence" value="ECO:0007669"/>
    <property type="project" value="UniProtKB-SubCell"/>
</dbReference>
<dbReference type="GO" id="GO:0009311">
    <property type="term" value="P:oligosaccharide metabolic process"/>
    <property type="evidence" value="ECO:0007669"/>
    <property type="project" value="TreeGrafter"/>
</dbReference>
<sequence length="249" mass="28150">MGTSYRSAGDEVMETRVVDAFLPVYCMKLRHRFSTISSTRIDIKSFTKDLSALMGCPPVSNITMKELHRFNMPPVNDSDVGLKTDLLTVNPTQLIRFGNIKVNPDPLVQRLSLYGNSSIIVPAFAFSPYTNVAITTLKVLRPIRPHQRVVFFSPSYLKNLAGLWKGRGLNVFRLSTGFMLINVALELCDHVHVYGFWPFGINLQQQDVQHHYFDNVGPKLGFHSMPKEFLNLLQFHSQGALTLHLQPCS</sequence>
<evidence type="ECO:0000256" key="7">
    <source>
        <dbReference type="ARBA" id="ARBA00022989"/>
    </source>
</evidence>
<dbReference type="PANTHER" id="PTHR11987">
    <property type="entry name" value="ALPHA-2,8-SIALYLTRANSFERASE"/>
    <property type="match status" value="1"/>
</dbReference>
<keyword evidence="5" id="KW-0812">Transmembrane</keyword>
<dbReference type="InterPro" id="IPR001675">
    <property type="entry name" value="Glyco_trans_29"/>
</dbReference>
<dbReference type="GO" id="GO:0006491">
    <property type="term" value="P:N-glycan processing"/>
    <property type="evidence" value="ECO:0007669"/>
    <property type="project" value="TreeGrafter"/>
</dbReference>
<evidence type="ECO:0000256" key="4">
    <source>
        <dbReference type="ARBA" id="ARBA00022679"/>
    </source>
</evidence>
<evidence type="ECO:0000313" key="12">
    <source>
        <dbReference type="Proteomes" id="UP000324632"/>
    </source>
</evidence>
<comment type="subcellular location">
    <subcellularLocation>
        <location evidence="1">Golgi apparatus membrane</location>
        <topology evidence="1">Single-pass type II membrane protein</topology>
    </subcellularLocation>
</comment>
<dbReference type="InterPro" id="IPR038578">
    <property type="entry name" value="GT29-like_sf"/>
</dbReference>
<keyword evidence="4 11" id="KW-0808">Transferase</keyword>
<dbReference type="GO" id="GO:0003828">
    <property type="term" value="F:alpha-N-acetylneuraminate alpha-2,8-sialyltransferase activity"/>
    <property type="evidence" value="ECO:0007669"/>
    <property type="project" value="TreeGrafter"/>
</dbReference>
<evidence type="ECO:0000256" key="9">
    <source>
        <dbReference type="ARBA" id="ARBA00023136"/>
    </source>
</evidence>
<proteinExistence type="inferred from homology"/>
<evidence type="ECO:0000256" key="3">
    <source>
        <dbReference type="ARBA" id="ARBA00022676"/>
    </source>
</evidence>
<evidence type="ECO:0000256" key="1">
    <source>
        <dbReference type="ARBA" id="ARBA00004323"/>
    </source>
</evidence>
<evidence type="ECO:0000256" key="5">
    <source>
        <dbReference type="ARBA" id="ARBA00022692"/>
    </source>
</evidence>
<evidence type="ECO:0000256" key="2">
    <source>
        <dbReference type="ARBA" id="ARBA00006003"/>
    </source>
</evidence>
<evidence type="ECO:0000256" key="10">
    <source>
        <dbReference type="ARBA" id="ARBA00023180"/>
    </source>
</evidence>
<dbReference type="Proteomes" id="UP000324632">
    <property type="component" value="Chromosome 20"/>
</dbReference>
<accession>A0A5A9NBL5</accession>
<dbReference type="Gene3D" id="3.90.1480.20">
    <property type="entry name" value="Glycosyl transferase family 29"/>
    <property type="match status" value="1"/>
</dbReference>
<name>A0A5A9NBL5_9TELE</name>
<dbReference type="InterPro" id="IPR050943">
    <property type="entry name" value="Glycosyltr_29_Sialyltrsf"/>
</dbReference>
<reference evidence="11 12" key="1">
    <citation type="journal article" date="2019" name="Mol. Ecol. Resour.">
        <title>Chromosome-level genome assembly of Triplophysa tibetana, a fish adapted to the harsh high-altitude environment of the Tibetan Plateau.</title>
        <authorList>
            <person name="Yang X."/>
            <person name="Liu H."/>
            <person name="Ma Z."/>
            <person name="Zou Y."/>
            <person name="Zou M."/>
            <person name="Mao Y."/>
            <person name="Li X."/>
            <person name="Wang H."/>
            <person name="Chen T."/>
            <person name="Wang W."/>
            <person name="Yang R."/>
        </authorList>
    </citation>
    <scope>NUCLEOTIDE SEQUENCE [LARGE SCALE GENOMIC DNA]</scope>
    <source>
        <strain evidence="11">TTIB1903HZAU</strain>
        <tissue evidence="11">Muscle</tissue>
    </source>
</reference>
<dbReference type="AlphaFoldDB" id="A0A5A9NBL5"/>
<comment type="similarity">
    <text evidence="2">Belongs to the glycosyltransferase 29 family.</text>
</comment>
<gene>
    <name evidence="11" type="ORF">E1301_Tti021858</name>
</gene>